<organism evidence="2 3">
    <name type="scientific">Gillisia lutea</name>
    <dbReference type="NCBI Taxonomy" id="2909668"/>
    <lineage>
        <taxon>Bacteria</taxon>
        <taxon>Pseudomonadati</taxon>
        <taxon>Bacteroidota</taxon>
        <taxon>Flavobacteriia</taxon>
        <taxon>Flavobacteriales</taxon>
        <taxon>Flavobacteriaceae</taxon>
        <taxon>Gillisia</taxon>
    </lineage>
</organism>
<proteinExistence type="predicted"/>
<name>A0ABS9ED59_9FLAO</name>
<evidence type="ECO:0000256" key="1">
    <source>
        <dbReference type="SAM" id="Phobius"/>
    </source>
</evidence>
<evidence type="ECO:0000313" key="2">
    <source>
        <dbReference type="EMBL" id="MCF4100821.1"/>
    </source>
</evidence>
<feature type="transmembrane region" description="Helical" evidence="1">
    <location>
        <begin position="90"/>
        <end position="111"/>
    </location>
</feature>
<keyword evidence="1" id="KW-0812">Transmembrane</keyword>
<feature type="transmembrane region" description="Helical" evidence="1">
    <location>
        <begin position="58"/>
        <end position="78"/>
    </location>
</feature>
<dbReference type="RefSeq" id="WP_236132956.1">
    <property type="nucleotide sequence ID" value="NZ_JAKGTH010000006.1"/>
</dbReference>
<feature type="transmembrane region" description="Helical" evidence="1">
    <location>
        <begin position="123"/>
        <end position="143"/>
    </location>
</feature>
<reference evidence="2" key="1">
    <citation type="submission" date="2022-01" db="EMBL/GenBank/DDBJ databases">
        <title>Gillisia lutea sp. nov., isolated from marine plastic residues from the Malvarosa beach (Valencia, Spain).</title>
        <authorList>
            <person name="Vidal-Verdu A."/>
            <person name="Molina-Menor E."/>
            <person name="Satari L."/>
            <person name="Pascual J."/>
            <person name="Pereto J."/>
            <person name="Porcar M."/>
        </authorList>
    </citation>
    <scope>NUCLEOTIDE SEQUENCE</scope>
    <source>
        <strain evidence="2">M10.2A</strain>
    </source>
</reference>
<protein>
    <recommendedName>
        <fullName evidence="4">DUF2938 domain-containing protein</fullName>
    </recommendedName>
</protein>
<dbReference type="EMBL" id="JAKGTH010000006">
    <property type="protein sequence ID" value="MCF4100821.1"/>
    <property type="molecule type" value="Genomic_DNA"/>
</dbReference>
<evidence type="ECO:0008006" key="4">
    <source>
        <dbReference type="Google" id="ProtNLM"/>
    </source>
</evidence>
<keyword evidence="1" id="KW-0472">Membrane</keyword>
<keyword evidence="1" id="KW-1133">Transmembrane helix</keyword>
<feature type="transmembrane region" description="Helical" evidence="1">
    <location>
        <begin position="6"/>
        <end position="24"/>
    </location>
</feature>
<accession>A0ABS9ED59</accession>
<dbReference type="Proteomes" id="UP001179363">
    <property type="component" value="Unassembled WGS sequence"/>
</dbReference>
<keyword evidence="3" id="KW-1185">Reference proteome</keyword>
<comment type="caution">
    <text evidence="2">The sequence shown here is derived from an EMBL/GenBank/DDBJ whole genome shotgun (WGS) entry which is preliminary data.</text>
</comment>
<sequence length="145" mass="16455">MEVTKIICSGFAATSLMTAFSYLVSRIKNKQFREPELLNILISRSDLLNFKLSKKSSVGWVLHYVIGWIFVIIFDVLWKFNFPPFSVLSGALLGLVAGIIGVFGWKIFFSLSNNPPKIDWSEYYLQLIIAHIIFGVTAALVFLSW</sequence>
<gene>
    <name evidence="2" type="ORF">L1I30_03995</name>
</gene>
<evidence type="ECO:0000313" key="3">
    <source>
        <dbReference type="Proteomes" id="UP001179363"/>
    </source>
</evidence>